<keyword evidence="3" id="KW-1185">Reference proteome</keyword>
<feature type="domain" description="Protein kinase" evidence="1">
    <location>
        <begin position="38"/>
        <end position="305"/>
    </location>
</feature>
<reference evidence="2 3" key="1">
    <citation type="submission" date="2018-08" db="EMBL/GenBank/DDBJ databases">
        <title>Genome and evolution of the arbuscular mycorrhizal fungus Diversispora epigaea (formerly Glomus versiforme) and its bacterial endosymbionts.</title>
        <authorList>
            <person name="Sun X."/>
            <person name="Fei Z."/>
            <person name="Harrison M."/>
        </authorList>
    </citation>
    <scope>NUCLEOTIDE SEQUENCE [LARGE SCALE GENOMIC DNA]</scope>
    <source>
        <strain evidence="2 3">IT104</strain>
    </source>
</reference>
<evidence type="ECO:0000313" key="2">
    <source>
        <dbReference type="EMBL" id="RHZ71727.1"/>
    </source>
</evidence>
<organism evidence="2 3">
    <name type="scientific">Diversispora epigaea</name>
    <dbReference type="NCBI Taxonomy" id="1348612"/>
    <lineage>
        <taxon>Eukaryota</taxon>
        <taxon>Fungi</taxon>
        <taxon>Fungi incertae sedis</taxon>
        <taxon>Mucoromycota</taxon>
        <taxon>Glomeromycotina</taxon>
        <taxon>Glomeromycetes</taxon>
        <taxon>Diversisporales</taxon>
        <taxon>Diversisporaceae</taxon>
        <taxon>Diversispora</taxon>
    </lineage>
</organism>
<dbReference type="Pfam" id="PF07714">
    <property type="entry name" value="PK_Tyr_Ser-Thr"/>
    <property type="match status" value="1"/>
</dbReference>
<protein>
    <recommendedName>
        <fullName evidence="1">Protein kinase domain-containing protein</fullName>
    </recommendedName>
</protein>
<dbReference type="InterPro" id="IPR051681">
    <property type="entry name" value="Ser/Thr_Kinases-Pseudokinases"/>
</dbReference>
<dbReference type="GO" id="GO:0004674">
    <property type="term" value="F:protein serine/threonine kinase activity"/>
    <property type="evidence" value="ECO:0007669"/>
    <property type="project" value="TreeGrafter"/>
</dbReference>
<dbReference type="PANTHER" id="PTHR44329:SF291">
    <property type="entry name" value="PROTEIN KINASE DOMAIN-CONTAINING PROTEIN"/>
    <property type="match status" value="1"/>
</dbReference>
<dbReference type="InterPro" id="IPR000719">
    <property type="entry name" value="Prot_kinase_dom"/>
</dbReference>
<proteinExistence type="predicted"/>
<dbReference type="SUPFAM" id="SSF56112">
    <property type="entry name" value="Protein kinase-like (PK-like)"/>
    <property type="match status" value="1"/>
</dbReference>
<gene>
    <name evidence="2" type="ORF">Glove_255g3</name>
</gene>
<evidence type="ECO:0000313" key="3">
    <source>
        <dbReference type="Proteomes" id="UP000266861"/>
    </source>
</evidence>
<dbReference type="GO" id="GO:0005524">
    <property type="term" value="F:ATP binding"/>
    <property type="evidence" value="ECO:0007669"/>
    <property type="project" value="InterPro"/>
</dbReference>
<dbReference type="OrthoDB" id="6718656at2759"/>
<dbReference type="STRING" id="1348612.A0A397IA63"/>
<dbReference type="EMBL" id="PQFF01000233">
    <property type="protein sequence ID" value="RHZ71727.1"/>
    <property type="molecule type" value="Genomic_DNA"/>
</dbReference>
<dbReference type="InterPro" id="IPR001245">
    <property type="entry name" value="Ser-Thr/Tyr_kinase_cat_dom"/>
</dbReference>
<dbReference type="Proteomes" id="UP000266861">
    <property type="component" value="Unassembled WGS sequence"/>
</dbReference>
<evidence type="ECO:0000259" key="1">
    <source>
        <dbReference type="PROSITE" id="PS50011"/>
    </source>
</evidence>
<dbReference type="Gene3D" id="1.10.510.10">
    <property type="entry name" value="Transferase(Phosphotransferase) domain 1"/>
    <property type="match status" value="1"/>
</dbReference>
<dbReference type="AlphaFoldDB" id="A0A397IA63"/>
<accession>A0A397IA63</accession>
<dbReference type="PANTHER" id="PTHR44329">
    <property type="entry name" value="SERINE/THREONINE-PROTEIN KINASE TNNI3K-RELATED"/>
    <property type="match status" value="1"/>
</dbReference>
<sequence length="370" mass="42839">MPKWTSGNSEVDKIIHMTQLDENANQWEIWNWIDYSKLKNIEYLAEGGFGSIWKAEWIDMPEEIFEFYKSNQVALKKLKNSQKISSEFLKELTANFQCRDKFVLPILGVTQDSMTKEYAIVLRYMKNGNLRDFLNQNKSLPWNERLWLLNSFIKGLKVIHSKGFIHRDIHPGNLMITEIHNNSKYKFIRLGDLGLCRLSNETSSSGAYGVLPYIAPEVFNKYQYTQASDIYSVGIIMWVILTGKVPFANSAYNSELAVDIFNGLRPKTNKGTPQCYIELMKKCWSKDPSERPSAEMISNISEKWIDELIYDKKTEHSLMFLNADQKRQDEDEESDLYSAETTHSEAYLTSKPLPSSVNNFNINNLNFDGH</sequence>
<dbReference type="InterPro" id="IPR011009">
    <property type="entry name" value="Kinase-like_dom_sf"/>
</dbReference>
<dbReference type="PROSITE" id="PS50011">
    <property type="entry name" value="PROTEIN_KINASE_DOM"/>
    <property type="match status" value="1"/>
</dbReference>
<comment type="caution">
    <text evidence="2">The sequence shown here is derived from an EMBL/GenBank/DDBJ whole genome shotgun (WGS) entry which is preliminary data.</text>
</comment>
<name>A0A397IA63_9GLOM</name>
<dbReference type="PRINTS" id="PR00109">
    <property type="entry name" value="TYRKINASE"/>
</dbReference>